<dbReference type="RefSeq" id="WP_262684231.1">
    <property type="nucleotide sequence ID" value="NZ_JAOQIO010000034.1"/>
</dbReference>
<proteinExistence type="predicted"/>
<sequence length="287" mass="32834">MNVIKLRHVIKDAGLGTHGGSRKQQGHPHSIPSTNDMVMQLQRTIGNKALTQLMRSVKPQSTGKVIQRAIDPDLVEKQKEILEIPKDVKVRILELPKKSKLTEEIKTLNDIHKFNIDDLNELPIGKVLCPDNYEKFSTGEDKDEEWLKAPMEDHMDIYGGAAYDHKYDLVTIIEGKGPRDLLHEIGHFKQNSQGFNATNVDTTILEYHNVILNENLFEGDPRLSYSKSFIKSTDKSWKDLREDFSESAKNLTLLDEIEKALTTKRYEAHAELIKKNLVNEYFGKKTK</sequence>
<reference evidence="1 2" key="1">
    <citation type="submission" date="2022-09" db="EMBL/GenBank/DDBJ databases">
        <authorList>
            <person name="Han X.L."/>
            <person name="Wang Q."/>
            <person name="Lu T."/>
        </authorList>
    </citation>
    <scope>NUCLEOTIDE SEQUENCE [LARGE SCALE GENOMIC DNA]</scope>
    <source>
        <strain evidence="1 2">WQ 127069</strain>
    </source>
</reference>
<protein>
    <submittedName>
        <fullName evidence="1">Uncharacterized protein</fullName>
    </submittedName>
</protein>
<keyword evidence="2" id="KW-1185">Reference proteome</keyword>
<evidence type="ECO:0000313" key="2">
    <source>
        <dbReference type="Proteomes" id="UP001652445"/>
    </source>
</evidence>
<gene>
    <name evidence="1" type="ORF">OB236_12185</name>
</gene>
<evidence type="ECO:0000313" key="1">
    <source>
        <dbReference type="EMBL" id="MCU6792878.1"/>
    </source>
</evidence>
<organism evidence="1 2">
    <name type="scientific">Paenibacillus baimaensis</name>
    <dbReference type="NCBI Taxonomy" id="2982185"/>
    <lineage>
        <taxon>Bacteria</taxon>
        <taxon>Bacillati</taxon>
        <taxon>Bacillota</taxon>
        <taxon>Bacilli</taxon>
        <taxon>Bacillales</taxon>
        <taxon>Paenibacillaceae</taxon>
        <taxon>Paenibacillus</taxon>
    </lineage>
</organism>
<accession>A0ABT2UE08</accession>
<name>A0ABT2UE08_9BACL</name>
<comment type="caution">
    <text evidence="1">The sequence shown here is derived from an EMBL/GenBank/DDBJ whole genome shotgun (WGS) entry which is preliminary data.</text>
</comment>
<dbReference type="EMBL" id="JAOQIO010000034">
    <property type="protein sequence ID" value="MCU6792878.1"/>
    <property type="molecule type" value="Genomic_DNA"/>
</dbReference>
<dbReference type="Proteomes" id="UP001652445">
    <property type="component" value="Unassembled WGS sequence"/>
</dbReference>